<dbReference type="Pfam" id="PF00520">
    <property type="entry name" value="Ion_trans"/>
    <property type="match status" value="1"/>
</dbReference>
<feature type="region of interest" description="Disordered" evidence="6">
    <location>
        <begin position="100"/>
        <end position="134"/>
    </location>
</feature>
<dbReference type="PANTHER" id="PTHR10037:SF62">
    <property type="entry name" value="SODIUM CHANNEL PROTEIN 60E"/>
    <property type="match status" value="1"/>
</dbReference>
<evidence type="ECO:0000259" key="8">
    <source>
        <dbReference type="PROSITE" id="PS50222"/>
    </source>
</evidence>
<name>A0A7S4UQ20_9DINO</name>
<dbReference type="InterPro" id="IPR011992">
    <property type="entry name" value="EF-hand-dom_pair"/>
</dbReference>
<protein>
    <recommendedName>
        <fullName evidence="8">EF-hand domain-containing protein</fullName>
    </recommendedName>
</protein>
<keyword evidence="2 7" id="KW-0812">Transmembrane</keyword>
<keyword evidence="5 7" id="KW-0472">Membrane</keyword>
<dbReference type="PANTHER" id="PTHR10037">
    <property type="entry name" value="VOLTAGE-GATED CATION CHANNEL CALCIUM AND SODIUM"/>
    <property type="match status" value="1"/>
</dbReference>
<dbReference type="EMBL" id="HBNR01040523">
    <property type="protein sequence ID" value="CAE4598987.1"/>
    <property type="molecule type" value="Transcribed_RNA"/>
</dbReference>
<evidence type="ECO:0000256" key="3">
    <source>
        <dbReference type="ARBA" id="ARBA00022837"/>
    </source>
</evidence>
<dbReference type="GO" id="GO:0001518">
    <property type="term" value="C:voltage-gated sodium channel complex"/>
    <property type="evidence" value="ECO:0007669"/>
    <property type="project" value="TreeGrafter"/>
</dbReference>
<feature type="region of interest" description="Disordered" evidence="6">
    <location>
        <begin position="1"/>
        <end position="22"/>
    </location>
</feature>
<dbReference type="Gene3D" id="1.10.287.70">
    <property type="match status" value="1"/>
</dbReference>
<dbReference type="PROSITE" id="PS50222">
    <property type="entry name" value="EF_HAND_2"/>
    <property type="match status" value="1"/>
</dbReference>
<dbReference type="InterPro" id="IPR005821">
    <property type="entry name" value="Ion_trans_dom"/>
</dbReference>
<dbReference type="SUPFAM" id="SSF81324">
    <property type="entry name" value="Voltage-gated potassium channels"/>
    <property type="match status" value="1"/>
</dbReference>
<feature type="domain" description="EF-hand" evidence="8">
    <location>
        <begin position="578"/>
        <end position="613"/>
    </location>
</feature>
<gene>
    <name evidence="9" type="ORF">AMON00008_LOCUS28075</name>
</gene>
<dbReference type="SUPFAM" id="SSF47473">
    <property type="entry name" value="EF-hand"/>
    <property type="match status" value="1"/>
</dbReference>
<feature type="compositionally biased region" description="Polar residues" evidence="6">
    <location>
        <begin position="148"/>
        <end position="157"/>
    </location>
</feature>
<feature type="region of interest" description="Disordered" evidence="6">
    <location>
        <begin position="36"/>
        <end position="67"/>
    </location>
</feature>
<dbReference type="Gene3D" id="1.20.120.350">
    <property type="entry name" value="Voltage-gated potassium channels. Chain C"/>
    <property type="match status" value="1"/>
</dbReference>
<dbReference type="Gene3D" id="1.10.238.10">
    <property type="entry name" value="EF-hand"/>
    <property type="match status" value="1"/>
</dbReference>
<dbReference type="InterPro" id="IPR027359">
    <property type="entry name" value="Volt_channel_dom_sf"/>
</dbReference>
<keyword evidence="4 7" id="KW-1133">Transmembrane helix</keyword>
<feature type="transmembrane region" description="Helical" evidence="7">
    <location>
        <begin position="436"/>
        <end position="462"/>
    </location>
</feature>
<dbReference type="PROSITE" id="PS00018">
    <property type="entry name" value="EF_HAND_1"/>
    <property type="match status" value="1"/>
</dbReference>
<evidence type="ECO:0000256" key="6">
    <source>
        <dbReference type="SAM" id="MobiDB-lite"/>
    </source>
</evidence>
<feature type="transmembrane region" description="Helical" evidence="7">
    <location>
        <begin position="528"/>
        <end position="554"/>
    </location>
</feature>
<sequence>MDQSSAGRKPPTRPPSVTDDVITAEDLADKFRKEDIHEGLKGHAPNRSCCGVDPDTPSTDCGAQESPAEDALPLQIRRMLREEHAALQVWLKDALDQQRQSLAEQGTPERTSKTFIRSSEAPVEKNVDPPPQPSEFPLRLRDDWRSQTAASHHTLSSVGCLRVRPGRSKSKGTSPVGIPTEIPNLIADEHEEEFLGVFPSTPAANHAPSKPNLIGVMCAPTEEPVLLEGSEDVRNGDVVPTITSQNTALFTDETGGSDEERQEWKRHLQRQMSQQIGKRSFRRAASVKSFRNRSSGRVPSVMKKLVECTAFQWLCGGIIVVNVGFIGFTTNWGMVNALSVPPHPEPNSFHVINSFFTTWYCLELVLRIVSYGREFVTGDDKKWNAFDTCLVVLSLSEEIVQDVDVGIGALRVIRGLRMFRVLRIIRMMRYFRDLRLMVGSILQSLGSLSWALLLLITIMYLFSVVFMQGAVLHLVTLQEENQPVPEVFRSKLQLWYSSVFDTMYTLLASIIGGVSWTDVVRPLEQISLVYRVLFTFYVTFVVIGVLNVLTGIFVERACELSGLDKDLVIQTQMKRNETFLMEMKKIFEECDSDCSGSISWGEFKEYLENDRVKAYLSTQQLDAFDARTLFDIISDGQGEEINVENFLVGCQRLKGIAKSVDVVAVLQEMRSLSKRVRSVQRQLEGGGRGPSRTLTGLLTRRPSVHVHDPIWNAA</sequence>
<keyword evidence="3" id="KW-0106">Calcium</keyword>
<accession>A0A7S4UQ20</accession>
<feature type="region of interest" description="Disordered" evidence="6">
    <location>
        <begin position="148"/>
        <end position="180"/>
    </location>
</feature>
<reference evidence="9" key="1">
    <citation type="submission" date="2021-01" db="EMBL/GenBank/DDBJ databases">
        <authorList>
            <person name="Corre E."/>
            <person name="Pelletier E."/>
            <person name="Niang G."/>
            <person name="Scheremetjew M."/>
            <person name="Finn R."/>
            <person name="Kale V."/>
            <person name="Holt S."/>
            <person name="Cochrane G."/>
            <person name="Meng A."/>
            <person name="Brown T."/>
            <person name="Cohen L."/>
        </authorList>
    </citation>
    <scope>NUCLEOTIDE SEQUENCE</scope>
    <source>
        <strain evidence="9">CCMP3105</strain>
    </source>
</reference>
<evidence type="ECO:0000256" key="1">
    <source>
        <dbReference type="ARBA" id="ARBA00004141"/>
    </source>
</evidence>
<dbReference type="InterPro" id="IPR043203">
    <property type="entry name" value="VGCC_Ca_Na"/>
</dbReference>
<feature type="transmembrane region" description="Helical" evidence="7">
    <location>
        <begin position="310"/>
        <end position="328"/>
    </location>
</feature>
<evidence type="ECO:0000256" key="7">
    <source>
        <dbReference type="SAM" id="Phobius"/>
    </source>
</evidence>
<dbReference type="AlphaFoldDB" id="A0A7S4UQ20"/>
<evidence type="ECO:0000256" key="2">
    <source>
        <dbReference type="ARBA" id="ARBA00022692"/>
    </source>
</evidence>
<evidence type="ECO:0000313" key="9">
    <source>
        <dbReference type="EMBL" id="CAE4598987.1"/>
    </source>
</evidence>
<comment type="subcellular location">
    <subcellularLocation>
        <location evidence="1">Membrane</location>
        <topology evidence="1">Multi-pass membrane protein</topology>
    </subcellularLocation>
</comment>
<organism evidence="9">
    <name type="scientific">Alexandrium monilatum</name>
    <dbReference type="NCBI Taxonomy" id="311494"/>
    <lineage>
        <taxon>Eukaryota</taxon>
        <taxon>Sar</taxon>
        <taxon>Alveolata</taxon>
        <taxon>Dinophyceae</taxon>
        <taxon>Gonyaulacales</taxon>
        <taxon>Pyrocystaceae</taxon>
        <taxon>Alexandrium</taxon>
    </lineage>
</organism>
<evidence type="ECO:0000256" key="5">
    <source>
        <dbReference type="ARBA" id="ARBA00023136"/>
    </source>
</evidence>
<dbReference type="InterPro" id="IPR018247">
    <property type="entry name" value="EF_Hand_1_Ca_BS"/>
</dbReference>
<proteinExistence type="predicted"/>
<evidence type="ECO:0000256" key="4">
    <source>
        <dbReference type="ARBA" id="ARBA00022989"/>
    </source>
</evidence>
<dbReference type="GO" id="GO:0005509">
    <property type="term" value="F:calcium ion binding"/>
    <property type="evidence" value="ECO:0007669"/>
    <property type="project" value="InterPro"/>
</dbReference>
<dbReference type="GO" id="GO:0005248">
    <property type="term" value="F:voltage-gated sodium channel activity"/>
    <property type="evidence" value="ECO:0007669"/>
    <property type="project" value="TreeGrafter"/>
</dbReference>
<dbReference type="InterPro" id="IPR002048">
    <property type="entry name" value="EF_hand_dom"/>
</dbReference>
<feature type="transmembrane region" description="Helical" evidence="7">
    <location>
        <begin position="494"/>
        <end position="516"/>
    </location>
</feature>
<feature type="transmembrane region" description="Helical" evidence="7">
    <location>
        <begin position="348"/>
        <end position="366"/>
    </location>
</feature>